<dbReference type="Pfam" id="PF17920">
    <property type="entry name" value="TetR_C_16"/>
    <property type="match status" value="1"/>
</dbReference>
<dbReference type="RefSeq" id="WP_214160600.1">
    <property type="nucleotide sequence ID" value="NZ_JAHBAY010000023.1"/>
</dbReference>
<organism evidence="4 5">
    <name type="scientific">Kineosporia corallincola</name>
    <dbReference type="NCBI Taxonomy" id="2835133"/>
    <lineage>
        <taxon>Bacteria</taxon>
        <taxon>Bacillati</taxon>
        <taxon>Actinomycetota</taxon>
        <taxon>Actinomycetes</taxon>
        <taxon>Kineosporiales</taxon>
        <taxon>Kineosporiaceae</taxon>
        <taxon>Kineosporia</taxon>
    </lineage>
</organism>
<keyword evidence="5" id="KW-1185">Reference proteome</keyword>
<reference evidence="4 5" key="1">
    <citation type="submission" date="2021-05" db="EMBL/GenBank/DDBJ databases">
        <title>Kineosporia and Streptomyces sp. nov. two new marine actinobacteria isolated from Coral.</title>
        <authorList>
            <person name="Buangrab K."/>
            <person name="Sutthacheep M."/>
            <person name="Yeemin T."/>
            <person name="Harunari E."/>
            <person name="Igarashi Y."/>
            <person name="Kanchanasin P."/>
            <person name="Tanasupawat S."/>
            <person name="Phongsopitanun W."/>
        </authorList>
    </citation>
    <scope>NUCLEOTIDE SEQUENCE [LARGE SCALE GENOMIC DNA]</scope>
    <source>
        <strain evidence="4 5">J2-2</strain>
    </source>
</reference>
<feature type="domain" description="HTH tetR-type" evidence="3">
    <location>
        <begin position="9"/>
        <end position="69"/>
    </location>
</feature>
<evidence type="ECO:0000313" key="5">
    <source>
        <dbReference type="Proteomes" id="UP001197247"/>
    </source>
</evidence>
<dbReference type="Gene3D" id="1.10.357.10">
    <property type="entry name" value="Tetracycline Repressor, domain 2"/>
    <property type="match status" value="1"/>
</dbReference>
<dbReference type="Proteomes" id="UP001197247">
    <property type="component" value="Unassembled WGS sequence"/>
</dbReference>
<dbReference type="InterPro" id="IPR023772">
    <property type="entry name" value="DNA-bd_HTH_TetR-type_CS"/>
</dbReference>
<comment type="caution">
    <text evidence="4">The sequence shown here is derived from an EMBL/GenBank/DDBJ whole genome shotgun (WGS) entry which is preliminary data.</text>
</comment>
<dbReference type="EMBL" id="JAHBAY010000023">
    <property type="protein sequence ID" value="MBT0774062.1"/>
    <property type="molecule type" value="Genomic_DNA"/>
</dbReference>
<dbReference type="SUPFAM" id="SSF48498">
    <property type="entry name" value="Tetracyclin repressor-like, C-terminal domain"/>
    <property type="match status" value="1"/>
</dbReference>
<evidence type="ECO:0000313" key="4">
    <source>
        <dbReference type="EMBL" id="MBT0774062.1"/>
    </source>
</evidence>
<dbReference type="Pfam" id="PF00440">
    <property type="entry name" value="TetR_N"/>
    <property type="match status" value="1"/>
</dbReference>
<accession>A0ABS5TTD1</accession>
<evidence type="ECO:0000259" key="3">
    <source>
        <dbReference type="PROSITE" id="PS50977"/>
    </source>
</evidence>
<dbReference type="PROSITE" id="PS01081">
    <property type="entry name" value="HTH_TETR_1"/>
    <property type="match status" value="1"/>
</dbReference>
<dbReference type="Gene3D" id="1.10.10.60">
    <property type="entry name" value="Homeodomain-like"/>
    <property type="match status" value="1"/>
</dbReference>
<dbReference type="InterPro" id="IPR001647">
    <property type="entry name" value="HTH_TetR"/>
</dbReference>
<keyword evidence="1 2" id="KW-0238">DNA-binding</keyword>
<dbReference type="InterPro" id="IPR041678">
    <property type="entry name" value="TetR_C_16"/>
</dbReference>
<evidence type="ECO:0000256" key="1">
    <source>
        <dbReference type="ARBA" id="ARBA00023125"/>
    </source>
</evidence>
<dbReference type="InterPro" id="IPR036271">
    <property type="entry name" value="Tet_transcr_reg_TetR-rel_C_sf"/>
</dbReference>
<proteinExistence type="predicted"/>
<evidence type="ECO:0000256" key="2">
    <source>
        <dbReference type="PROSITE-ProRule" id="PRU00335"/>
    </source>
</evidence>
<sequence>MAGRRPGNSGTRDEILAVARKLFSERGYEGTTIRAIAGGAGVNPALVHHFFGSKEQVFIASVDFPVNPFEVLPQLVAGGPPEQFGRRLATLIVEVWSDEQRRAPLLALLRGAMTGEPAGRTLRAVLEKVLMPRLEQAFGTTREVAATAFAQIAGIMLARYVIGLEPLASAPPAEVVEVLAPIIQNAVDTGRSGS</sequence>
<protein>
    <submittedName>
        <fullName evidence="4">TetR family transcriptional regulator</fullName>
    </submittedName>
</protein>
<dbReference type="PROSITE" id="PS50977">
    <property type="entry name" value="HTH_TETR_2"/>
    <property type="match status" value="1"/>
</dbReference>
<dbReference type="InterPro" id="IPR009057">
    <property type="entry name" value="Homeodomain-like_sf"/>
</dbReference>
<dbReference type="SUPFAM" id="SSF46689">
    <property type="entry name" value="Homeodomain-like"/>
    <property type="match status" value="1"/>
</dbReference>
<dbReference type="PANTHER" id="PTHR30055">
    <property type="entry name" value="HTH-TYPE TRANSCRIPTIONAL REGULATOR RUTR"/>
    <property type="match status" value="1"/>
</dbReference>
<dbReference type="InterPro" id="IPR050109">
    <property type="entry name" value="HTH-type_TetR-like_transc_reg"/>
</dbReference>
<dbReference type="PRINTS" id="PR00455">
    <property type="entry name" value="HTHTETR"/>
</dbReference>
<name>A0ABS5TTD1_9ACTN</name>
<feature type="DNA-binding region" description="H-T-H motif" evidence="2">
    <location>
        <begin position="32"/>
        <end position="51"/>
    </location>
</feature>
<dbReference type="PANTHER" id="PTHR30055:SF235">
    <property type="entry name" value="TRANSCRIPTIONAL REGULATORY PROTEIN"/>
    <property type="match status" value="1"/>
</dbReference>
<gene>
    <name evidence="4" type="ORF">KIH74_34270</name>
</gene>